<dbReference type="RefSeq" id="WP_338250952.1">
    <property type="nucleotide sequence ID" value="NZ_AP028907.1"/>
</dbReference>
<evidence type="ECO:0000313" key="3">
    <source>
        <dbReference type="EMBL" id="BES80583.1"/>
    </source>
</evidence>
<proteinExistence type="predicted"/>
<feature type="domain" description="ChsH2 rubredoxin-like zinc ribbon" evidence="2">
    <location>
        <begin position="61"/>
        <end position="97"/>
    </location>
</feature>
<name>A0ABM8IWQ3_9CREN</name>
<dbReference type="InterPro" id="IPR002878">
    <property type="entry name" value="ChsH2_C"/>
</dbReference>
<dbReference type="PANTHER" id="PTHR34075">
    <property type="entry name" value="BLR3430 PROTEIN"/>
    <property type="match status" value="1"/>
</dbReference>
<protein>
    <submittedName>
        <fullName evidence="3">Zn-ribbon domain-containing OB-fold protein</fullName>
    </submittedName>
</protein>
<dbReference type="EMBL" id="AP028907">
    <property type="protein sequence ID" value="BES80583.1"/>
    <property type="molecule type" value="Genomic_DNA"/>
</dbReference>
<dbReference type="Proteomes" id="UP001341135">
    <property type="component" value="Chromosome"/>
</dbReference>
<dbReference type="InterPro" id="IPR022002">
    <property type="entry name" value="ChsH2_Znr"/>
</dbReference>
<keyword evidence="4" id="KW-1185">Reference proteome</keyword>
<evidence type="ECO:0000313" key="4">
    <source>
        <dbReference type="Proteomes" id="UP001341135"/>
    </source>
</evidence>
<dbReference type="SUPFAM" id="SSF50249">
    <property type="entry name" value="Nucleic acid-binding proteins"/>
    <property type="match status" value="1"/>
</dbReference>
<gene>
    <name evidence="3" type="ORF">PABY_01500</name>
</gene>
<dbReference type="InterPro" id="IPR052513">
    <property type="entry name" value="Thioester_dehydratase-like"/>
</dbReference>
<dbReference type="Gene3D" id="6.10.30.10">
    <property type="match status" value="1"/>
</dbReference>
<dbReference type="PANTHER" id="PTHR34075:SF6">
    <property type="entry name" value="DNA-BINDING PROTEIN"/>
    <property type="match status" value="1"/>
</dbReference>
<reference evidence="3 4" key="1">
    <citation type="submission" date="2023-09" db="EMBL/GenBank/DDBJ databases">
        <title>Pyrofollis japonicus gen. nov. sp. nov., a novel member of the family Pyrodictiaceae isolated from the Iheya North hydrothermal field.</title>
        <authorList>
            <person name="Miyazaki U."/>
            <person name="Sanari M."/>
            <person name="Tame A."/>
            <person name="Kitajima M."/>
            <person name="Okamoto A."/>
            <person name="Sawayama S."/>
            <person name="Miyazaki J."/>
            <person name="Takai K."/>
            <person name="Nakagawa S."/>
        </authorList>
    </citation>
    <scope>NUCLEOTIDE SEQUENCE [LARGE SCALE GENOMIC DNA]</scope>
    <source>
        <strain evidence="3 4">AV2</strain>
    </source>
</reference>
<organism evidence="3 4">
    <name type="scientific">Pyrodictium abyssi</name>
    <dbReference type="NCBI Taxonomy" id="54256"/>
    <lineage>
        <taxon>Archaea</taxon>
        <taxon>Thermoproteota</taxon>
        <taxon>Thermoprotei</taxon>
        <taxon>Desulfurococcales</taxon>
        <taxon>Pyrodictiaceae</taxon>
        <taxon>Pyrodictium</taxon>
    </lineage>
</organism>
<sequence length="183" mass="21162">MSQKKQVDEFMKQVGAFVEEVKKSTGLPIVPDQRTGAALWFDQRELSIRYTISVERVRKFFEGLTEGKVYATRCKHCGTAYFPPQADCPKCRRSDMEWIEITGEGELLTYTIIYTKPSSFAHYPDYTVGVARFPQGVNVLAWVRETDPKKLRVGMKVRLEVVRRQPENYLTYELVPVEEQKQG</sequence>
<dbReference type="Pfam" id="PF12172">
    <property type="entry name" value="zf-ChsH2"/>
    <property type="match status" value="1"/>
</dbReference>
<dbReference type="Pfam" id="PF01796">
    <property type="entry name" value="OB_ChsH2_C"/>
    <property type="match status" value="1"/>
</dbReference>
<accession>A0ABM8IWQ3</accession>
<evidence type="ECO:0000259" key="2">
    <source>
        <dbReference type="Pfam" id="PF12172"/>
    </source>
</evidence>
<dbReference type="InterPro" id="IPR012340">
    <property type="entry name" value="NA-bd_OB-fold"/>
</dbReference>
<evidence type="ECO:0000259" key="1">
    <source>
        <dbReference type="Pfam" id="PF01796"/>
    </source>
</evidence>
<dbReference type="GeneID" id="89288171"/>
<feature type="domain" description="ChsH2 C-terminal OB-fold" evidence="1">
    <location>
        <begin position="98"/>
        <end position="161"/>
    </location>
</feature>